<dbReference type="InterPro" id="IPR035093">
    <property type="entry name" value="RelE/ParE_toxin_dom_sf"/>
</dbReference>
<dbReference type="AlphaFoldDB" id="A0A1G9VQ62"/>
<keyword evidence="2" id="KW-1277">Toxin-antitoxin system</keyword>
<evidence type="ECO:0000313" key="4">
    <source>
        <dbReference type="EMBL" id="SDM73965.1"/>
    </source>
</evidence>
<keyword evidence="5" id="KW-1185">Reference proteome</keyword>
<dbReference type="InterPro" id="IPR051803">
    <property type="entry name" value="TA_system_RelE-like_toxin"/>
</dbReference>
<dbReference type="Gene3D" id="3.30.2310.20">
    <property type="entry name" value="RelE-like"/>
    <property type="match status" value="1"/>
</dbReference>
<dbReference type="RefSeq" id="WP_091771520.1">
    <property type="nucleotide sequence ID" value="NZ_FNHG01000020.1"/>
</dbReference>
<evidence type="ECO:0000256" key="2">
    <source>
        <dbReference type="ARBA" id="ARBA00022649"/>
    </source>
</evidence>
<comment type="similarity">
    <text evidence="1 3">Belongs to the RelE toxin family.</text>
</comment>
<protein>
    <recommendedName>
        <fullName evidence="3">Toxin</fullName>
    </recommendedName>
</protein>
<dbReference type="Pfam" id="PF05016">
    <property type="entry name" value="ParE_toxin"/>
    <property type="match status" value="1"/>
</dbReference>
<evidence type="ECO:0000256" key="3">
    <source>
        <dbReference type="PIRNR" id="PIRNR029218"/>
    </source>
</evidence>
<dbReference type="Proteomes" id="UP000199759">
    <property type="component" value="Unassembled WGS sequence"/>
</dbReference>
<evidence type="ECO:0000256" key="1">
    <source>
        <dbReference type="ARBA" id="ARBA00006226"/>
    </source>
</evidence>
<evidence type="ECO:0000313" key="5">
    <source>
        <dbReference type="Proteomes" id="UP000199759"/>
    </source>
</evidence>
<dbReference type="EMBL" id="FNHG01000020">
    <property type="protein sequence ID" value="SDM73965.1"/>
    <property type="molecule type" value="Genomic_DNA"/>
</dbReference>
<gene>
    <name evidence="4" type="ORF">SAMN04488568_12029</name>
</gene>
<organism evidence="4 5">
    <name type="scientific">Maricaulis salignorans</name>
    <dbReference type="NCBI Taxonomy" id="144026"/>
    <lineage>
        <taxon>Bacteria</taxon>
        <taxon>Pseudomonadati</taxon>
        <taxon>Pseudomonadota</taxon>
        <taxon>Alphaproteobacteria</taxon>
        <taxon>Maricaulales</taxon>
        <taxon>Maricaulaceae</taxon>
        <taxon>Maricaulis</taxon>
    </lineage>
</organism>
<dbReference type="InterPro" id="IPR028344">
    <property type="entry name" value="ParE1/4"/>
</dbReference>
<dbReference type="PIRSF" id="PIRSF029218">
    <property type="entry name" value="ParE"/>
    <property type="match status" value="1"/>
</dbReference>
<accession>A0A1G9VQ62</accession>
<proteinExistence type="inferred from homology"/>
<sequence length="97" mass="11331">MAGYRLTIRAEADVEAIYEYSILNFGLERASTYFDSLFDRFALLARYPGLGHDYGDITPGLRRFEQARHSIYYSRLDDGDVQILRILGQWQDPLRHL</sequence>
<dbReference type="InterPro" id="IPR007712">
    <property type="entry name" value="RelE/ParE_toxin"/>
</dbReference>
<reference evidence="4 5" key="1">
    <citation type="submission" date="2016-10" db="EMBL/GenBank/DDBJ databases">
        <authorList>
            <person name="de Groot N.N."/>
        </authorList>
    </citation>
    <scope>NUCLEOTIDE SEQUENCE [LARGE SCALE GENOMIC DNA]</scope>
    <source>
        <strain evidence="4 5">DSM 16077</strain>
    </source>
</reference>
<dbReference type="PANTHER" id="PTHR33755">
    <property type="entry name" value="TOXIN PARE1-RELATED"/>
    <property type="match status" value="1"/>
</dbReference>
<name>A0A1G9VQ62_9PROT</name>
<dbReference type="OrthoDB" id="7173315at2"/>
<dbReference type="STRING" id="144026.SAMN04488568_12029"/>
<dbReference type="PANTHER" id="PTHR33755:SF3">
    <property type="entry name" value="TOXIN"/>
    <property type="match status" value="1"/>
</dbReference>